<sequence length="127" mass="14108">MPTRAPRRCTTTGCRGTPGPRGGKCTGCRARTGRASDQRRGSSTERGYGREHRDVFRTGVLARDPVCVLCEVRSSVVADHWPLDRKQLVARAMNPNDPAHGRGLCEPCDRVDKAGRQPGGWNKRRRR</sequence>
<keyword evidence="3" id="KW-1185">Reference proteome</keyword>
<feature type="compositionally biased region" description="Basic and acidic residues" evidence="1">
    <location>
        <begin position="34"/>
        <end position="50"/>
    </location>
</feature>
<dbReference type="Proteomes" id="UP000248924">
    <property type="component" value="Unassembled WGS sequence"/>
</dbReference>
<feature type="region of interest" description="Disordered" evidence="1">
    <location>
        <begin position="1"/>
        <end position="50"/>
    </location>
</feature>
<accession>A0A2W2DUQ4</accession>
<dbReference type="AlphaFoldDB" id="A0A2W2DUQ4"/>
<name>A0A2W2DUQ4_9ACTN</name>
<feature type="region of interest" description="Disordered" evidence="1">
    <location>
        <begin position="92"/>
        <end position="127"/>
    </location>
</feature>
<gene>
    <name evidence="2" type="ORF">C1I95_30530</name>
</gene>
<proteinExistence type="predicted"/>
<comment type="caution">
    <text evidence="2">The sequence shown here is derived from an EMBL/GenBank/DDBJ whole genome shotgun (WGS) entry which is preliminary data.</text>
</comment>
<evidence type="ECO:0000313" key="3">
    <source>
        <dbReference type="Proteomes" id="UP000248924"/>
    </source>
</evidence>
<evidence type="ECO:0000256" key="1">
    <source>
        <dbReference type="SAM" id="MobiDB-lite"/>
    </source>
</evidence>
<reference evidence="2 3" key="1">
    <citation type="submission" date="2018-01" db="EMBL/GenBank/DDBJ databases">
        <title>Draft genome sequence of Jishengella sp. NA12.</title>
        <authorList>
            <person name="Sahin N."/>
            <person name="Ay H."/>
            <person name="Saygin H."/>
        </authorList>
    </citation>
    <scope>NUCLEOTIDE SEQUENCE [LARGE SCALE GENOMIC DNA]</scope>
    <source>
        <strain evidence="2 3">NA12</strain>
    </source>
</reference>
<evidence type="ECO:0000313" key="2">
    <source>
        <dbReference type="EMBL" id="PZG07899.1"/>
    </source>
</evidence>
<organism evidence="2 3">
    <name type="scientific">Micromonospora craterilacus</name>
    <dbReference type="NCBI Taxonomy" id="1655439"/>
    <lineage>
        <taxon>Bacteria</taxon>
        <taxon>Bacillati</taxon>
        <taxon>Actinomycetota</taxon>
        <taxon>Actinomycetes</taxon>
        <taxon>Micromonosporales</taxon>
        <taxon>Micromonosporaceae</taxon>
        <taxon>Micromonospora</taxon>
    </lineage>
</organism>
<dbReference type="OrthoDB" id="3234360at2"/>
<dbReference type="EMBL" id="POTY01000306">
    <property type="protein sequence ID" value="PZG07899.1"/>
    <property type="molecule type" value="Genomic_DNA"/>
</dbReference>
<feature type="compositionally biased region" description="Low complexity" evidence="1">
    <location>
        <begin position="1"/>
        <end position="18"/>
    </location>
</feature>
<protein>
    <submittedName>
        <fullName evidence="2">Holin</fullName>
    </submittedName>
</protein>